<accession>A0A291LAF3</accession>
<dbReference type="Proteomes" id="UP000230824">
    <property type="component" value="Segment"/>
</dbReference>
<dbReference type="RefSeq" id="YP_009984541.1">
    <property type="nucleotide sequence ID" value="NC_052652.1"/>
</dbReference>
<reference evidence="1 2" key="1">
    <citation type="submission" date="2017-09" db="EMBL/GenBank/DDBJ databases">
        <title>Phage vB_EcoM_PHB05 against multidrug-resistant shiga toxin-producing Escherichia.</title>
        <authorList>
            <person name="Chen Y."/>
            <person name="Song J."/>
            <person name="Wu B."/>
        </authorList>
    </citation>
    <scope>NUCLEOTIDE SEQUENCE [LARGE SCALE GENOMIC DNA]</scope>
    <source>
        <strain evidence="1">Wastewater</strain>
    </source>
</reference>
<evidence type="ECO:0000313" key="2">
    <source>
        <dbReference type="Proteomes" id="UP000230824"/>
    </source>
</evidence>
<evidence type="ECO:0000313" key="1">
    <source>
        <dbReference type="EMBL" id="ATI15915.1"/>
    </source>
</evidence>
<protein>
    <submittedName>
        <fullName evidence="1">Uncharacterized protein</fullName>
    </submittedName>
</protein>
<keyword evidence="2" id="KW-1185">Reference proteome</keyword>
<dbReference type="GeneID" id="62611885"/>
<dbReference type="KEGG" id="vg:62611885"/>
<organism evidence="1 2">
    <name type="scientific">Escherichia phage vB_EcoM_PHB05</name>
    <dbReference type="NCBI Taxonomy" id="2041347"/>
    <lineage>
        <taxon>Viruses</taxon>
        <taxon>Duplodnaviria</taxon>
        <taxon>Heunggongvirae</taxon>
        <taxon>Uroviricota</taxon>
        <taxon>Caudoviricetes</taxon>
        <taxon>Stephanstirmvirinae</taxon>
        <taxon>Justusliebigvirus</taxon>
        <taxon>Justusliebigvirus PHB05</taxon>
    </lineage>
</organism>
<name>A0A291LAF3_9CAUD</name>
<sequence length="283" mass="32557">MKLEVGKVYRLEGWIFNQEILEKNKDGFEFVGTTKESMHDDEYCKFVGKNTGQEQFCFKSAIGDYASVMPTPEKTSKQYTVFGVKLEELVEHPRFEEFKVAAMCKHSEIKIHNLFDLEDRFDIFMYDRRGKHFDATTSKFAATEDIEILDVDTFLESVSFVFTPKYKKRSDHKRVKGTPRKKRTVNKATLHFTSGDKYTLKGFESVLYDAGTGNIKFIIKATYKGTVLHEEAVTLPVFDISRVEVRGVKESFDLDFLTTNATGYVNLEADGAFITTNYLDMFV</sequence>
<dbReference type="EMBL" id="MF805809">
    <property type="protein sequence ID" value="ATI15915.1"/>
    <property type="molecule type" value="Genomic_DNA"/>
</dbReference>
<proteinExistence type="predicted"/>